<dbReference type="FunFam" id="3.15.10.30:FF:000001">
    <property type="entry name" value="Takeout-like protein 1"/>
    <property type="match status" value="1"/>
</dbReference>
<reference evidence="5 6" key="1">
    <citation type="submission" date="2020-02" db="EMBL/GenBank/DDBJ databases">
        <authorList>
            <person name="Ferguson B K."/>
        </authorList>
    </citation>
    <scope>NUCLEOTIDE SEQUENCE [LARGE SCALE GENOMIC DNA]</scope>
</reference>
<accession>A0A6H5G5K4</accession>
<dbReference type="EMBL" id="CADCXU010005939">
    <property type="protein sequence ID" value="CAA9997801.1"/>
    <property type="molecule type" value="Genomic_DNA"/>
</dbReference>
<organism evidence="5 6">
    <name type="scientific">Nesidiocoris tenuis</name>
    <dbReference type="NCBI Taxonomy" id="355587"/>
    <lineage>
        <taxon>Eukaryota</taxon>
        <taxon>Metazoa</taxon>
        <taxon>Ecdysozoa</taxon>
        <taxon>Arthropoda</taxon>
        <taxon>Hexapoda</taxon>
        <taxon>Insecta</taxon>
        <taxon>Pterygota</taxon>
        <taxon>Neoptera</taxon>
        <taxon>Paraneoptera</taxon>
        <taxon>Hemiptera</taxon>
        <taxon>Heteroptera</taxon>
        <taxon>Panheteroptera</taxon>
        <taxon>Cimicomorpha</taxon>
        <taxon>Miridae</taxon>
        <taxon>Dicyphina</taxon>
        <taxon>Nesidiocoris</taxon>
    </lineage>
</organism>
<evidence type="ECO:0000313" key="6">
    <source>
        <dbReference type="Proteomes" id="UP000479000"/>
    </source>
</evidence>
<feature type="chain" id="PRO_5026011326" description="Lipid-binding serum glycoprotein N-terminal domain-containing protein" evidence="4">
    <location>
        <begin position="17"/>
        <end position="219"/>
    </location>
</feature>
<keyword evidence="6" id="KW-1185">Reference proteome</keyword>
<dbReference type="PANTHER" id="PTHR11008:SF41">
    <property type="entry name" value="RE70318P"/>
    <property type="match status" value="1"/>
</dbReference>
<sequence>MRWLNVLLLCVAAVYGEQKKMRLPELGLEPLDPFTIGNLVLDKKKNIGSPVDIDLSWENAVITGIKSAVLTSAKADWDNNLISFEASLSEPVDIKGKYHMDGIVLILPIKGDGDFDCKLEGFKAHIKVHGQPQEIDGKKYMIVDRLVFTFDVKHMTVEYKNLFSGDRNLGDTMNSFLNENWRDIVDELKPAIEAALSSHFQPLAEKVFNSVPIDEIALP</sequence>
<evidence type="ECO:0000313" key="5">
    <source>
        <dbReference type="EMBL" id="CAA9997801.1"/>
    </source>
</evidence>
<dbReference type="Proteomes" id="UP000479000">
    <property type="component" value="Unassembled WGS sequence"/>
</dbReference>
<dbReference type="Pfam" id="PF06585">
    <property type="entry name" value="JHBP"/>
    <property type="match status" value="1"/>
</dbReference>
<proteinExistence type="inferred from homology"/>
<evidence type="ECO:0000256" key="1">
    <source>
        <dbReference type="ARBA" id="ARBA00022729"/>
    </source>
</evidence>
<name>A0A6H5G5K4_9HEMI</name>
<dbReference type="AlphaFoldDB" id="A0A6H5G5K4"/>
<evidence type="ECO:0000256" key="3">
    <source>
        <dbReference type="ARBA" id="ARBA00060902"/>
    </source>
</evidence>
<evidence type="ECO:0008006" key="7">
    <source>
        <dbReference type="Google" id="ProtNLM"/>
    </source>
</evidence>
<dbReference type="InterPro" id="IPR038606">
    <property type="entry name" value="To_sf"/>
</dbReference>
<keyword evidence="1 4" id="KW-0732">Signal</keyword>
<dbReference type="SMART" id="SM00700">
    <property type="entry name" value="JHBP"/>
    <property type="match status" value="1"/>
</dbReference>
<dbReference type="GO" id="GO:0005615">
    <property type="term" value="C:extracellular space"/>
    <property type="evidence" value="ECO:0007669"/>
    <property type="project" value="TreeGrafter"/>
</dbReference>
<dbReference type="InterPro" id="IPR010562">
    <property type="entry name" value="Haemolymph_juvenile_hormone-bd"/>
</dbReference>
<dbReference type="PANTHER" id="PTHR11008">
    <property type="entry name" value="PROTEIN TAKEOUT-LIKE PROTEIN"/>
    <property type="match status" value="1"/>
</dbReference>
<protein>
    <recommendedName>
        <fullName evidence="7">Lipid-binding serum glycoprotein N-terminal domain-containing protein</fullName>
    </recommendedName>
</protein>
<gene>
    <name evidence="5" type="ORF">NTEN_LOCUS4095</name>
</gene>
<evidence type="ECO:0000256" key="2">
    <source>
        <dbReference type="ARBA" id="ARBA00023108"/>
    </source>
</evidence>
<keyword evidence="2" id="KW-0090">Biological rhythms</keyword>
<evidence type="ECO:0000256" key="4">
    <source>
        <dbReference type="SAM" id="SignalP"/>
    </source>
</evidence>
<comment type="similarity">
    <text evidence="3">Belongs to the TO family.</text>
</comment>
<dbReference type="Gene3D" id="3.15.10.30">
    <property type="entry name" value="Haemolymph juvenile hormone binding protein"/>
    <property type="match status" value="1"/>
</dbReference>
<dbReference type="GO" id="GO:0007623">
    <property type="term" value="P:circadian rhythm"/>
    <property type="evidence" value="ECO:0007669"/>
    <property type="project" value="UniProtKB-ARBA"/>
</dbReference>
<dbReference type="OrthoDB" id="8186595at2759"/>
<feature type="signal peptide" evidence="4">
    <location>
        <begin position="1"/>
        <end position="16"/>
    </location>
</feature>